<keyword evidence="2" id="KW-0732">Signal</keyword>
<dbReference type="EMBL" id="JARGEI010000003">
    <property type="protein sequence ID" value="KAJ8733814.1"/>
    <property type="molecule type" value="Genomic_DNA"/>
</dbReference>
<gene>
    <name evidence="3" type="ORF">PYW07_014365</name>
</gene>
<organism evidence="3 4">
    <name type="scientific">Mythimna separata</name>
    <name type="common">Oriental armyworm</name>
    <name type="synonym">Pseudaletia separata</name>
    <dbReference type="NCBI Taxonomy" id="271217"/>
    <lineage>
        <taxon>Eukaryota</taxon>
        <taxon>Metazoa</taxon>
        <taxon>Ecdysozoa</taxon>
        <taxon>Arthropoda</taxon>
        <taxon>Hexapoda</taxon>
        <taxon>Insecta</taxon>
        <taxon>Pterygota</taxon>
        <taxon>Neoptera</taxon>
        <taxon>Endopterygota</taxon>
        <taxon>Lepidoptera</taxon>
        <taxon>Glossata</taxon>
        <taxon>Ditrysia</taxon>
        <taxon>Noctuoidea</taxon>
        <taxon>Noctuidae</taxon>
        <taxon>Noctuinae</taxon>
        <taxon>Hadenini</taxon>
        <taxon>Mythimna</taxon>
    </lineage>
</organism>
<comment type="caution">
    <text evidence="3">The sequence shown here is derived from an EMBL/GenBank/DDBJ whole genome shotgun (WGS) entry which is preliminary data.</text>
</comment>
<feature type="compositionally biased region" description="Polar residues" evidence="1">
    <location>
        <begin position="163"/>
        <end position="178"/>
    </location>
</feature>
<dbReference type="Proteomes" id="UP001231518">
    <property type="component" value="Chromosome 5"/>
</dbReference>
<evidence type="ECO:0000256" key="2">
    <source>
        <dbReference type="SAM" id="SignalP"/>
    </source>
</evidence>
<feature type="chain" id="PRO_5042201049" evidence="2">
    <location>
        <begin position="19"/>
        <end position="364"/>
    </location>
</feature>
<proteinExistence type="predicted"/>
<evidence type="ECO:0000256" key="1">
    <source>
        <dbReference type="SAM" id="MobiDB-lite"/>
    </source>
</evidence>
<name>A0AAD7Z0W0_MYTSE</name>
<feature type="signal peptide" evidence="2">
    <location>
        <begin position="1"/>
        <end position="18"/>
    </location>
</feature>
<keyword evidence="4" id="KW-1185">Reference proteome</keyword>
<feature type="compositionally biased region" description="Basic and acidic residues" evidence="1">
    <location>
        <begin position="237"/>
        <end position="345"/>
    </location>
</feature>
<evidence type="ECO:0000313" key="3">
    <source>
        <dbReference type="EMBL" id="KAJ8733814.1"/>
    </source>
</evidence>
<feature type="compositionally biased region" description="Basic and acidic residues" evidence="1">
    <location>
        <begin position="181"/>
        <end position="210"/>
    </location>
</feature>
<feature type="compositionally biased region" description="Acidic residues" evidence="1">
    <location>
        <begin position="353"/>
        <end position="364"/>
    </location>
</feature>
<evidence type="ECO:0000313" key="4">
    <source>
        <dbReference type="Proteomes" id="UP001231518"/>
    </source>
</evidence>
<protein>
    <submittedName>
        <fullName evidence="3">Uncharacterized protein</fullName>
    </submittedName>
</protein>
<accession>A0AAD7Z0W0</accession>
<feature type="compositionally biased region" description="Polar residues" evidence="1">
    <location>
        <begin position="135"/>
        <end position="155"/>
    </location>
</feature>
<feature type="region of interest" description="Disordered" evidence="1">
    <location>
        <begin position="135"/>
        <end position="364"/>
    </location>
</feature>
<sequence length="364" mass="39248">MGWSQAIVLVAYFGILQCDLSQSTKCNCNNKPTIIQFRIPQLDSQLAYPFYSNLPYPYVNAHPKPSDSPKKCSTPKCNTKLQPAAVKISIPTATKSGWANIIIDTRRHPNATTEDCKPKPHKTSVNVYVTVGNSNKTISHNSTEPAVTAKTNVSSTKDDKGNHVTSVSSADNAKSSVNVKVELDETGKDDLGDDEYLVKSDSTAKDDEGNVAKSTSTTGDKDKNKAKPKPKVNPKPVKKDPAAKDTATHDPKKPAAKEPEAKKPEAEKPEGKKPVAEEPEAKKPEAEKPEAKKPESEEPKAEEPVAKEAEGEKPEAKEAEGEKPAVESPDVKEHEAEDPKAEKPAAEVPAAEDLADDGPEFETA</sequence>
<reference evidence="3" key="1">
    <citation type="submission" date="2023-03" db="EMBL/GenBank/DDBJ databases">
        <title>Chromosome-level genomes of two armyworms, Mythimna separata and Mythimna loreyi, provide insights into the biosynthesis and reception of sex pheromones.</title>
        <authorList>
            <person name="Zhao H."/>
        </authorList>
    </citation>
    <scope>NUCLEOTIDE SEQUENCE</scope>
    <source>
        <strain evidence="3">BeijingLab</strain>
        <tissue evidence="3">Pupa</tissue>
    </source>
</reference>
<dbReference type="AlphaFoldDB" id="A0AAD7Z0W0"/>